<sequence>MENSSRVIEALKVLQEEGREDLLQQGVLEQVWVGLKRPKGALSEGVAAALLACASPFHSSTKFKQKSVMGRKYAESVSDSALAARLEGSDSPRRIVGAKRGGTRFARCAGASIRQRVASRGRGAAELCAVVAFGRMGAEARAQAPVLVVK</sequence>
<keyword evidence="2" id="KW-1185">Reference proteome</keyword>
<gene>
    <name evidence="1" type="ORF">NDU88_006240</name>
</gene>
<dbReference type="AlphaFoldDB" id="A0AAV7X221"/>
<proteinExistence type="predicted"/>
<dbReference type="EMBL" id="JANPWB010000001">
    <property type="protein sequence ID" value="KAJ1218663.1"/>
    <property type="molecule type" value="Genomic_DNA"/>
</dbReference>
<dbReference type="Proteomes" id="UP001066276">
    <property type="component" value="Chromosome 1_1"/>
</dbReference>
<comment type="caution">
    <text evidence="1">The sequence shown here is derived from an EMBL/GenBank/DDBJ whole genome shotgun (WGS) entry which is preliminary data.</text>
</comment>
<protein>
    <submittedName>
        <fullName evidence="1">Uncharacterized protein</fullName>
    </submittedName>
</protein>
<evidence type="ECO:0000313" key="2">
    <source>
        <dbReference type="Proteomes" id="UP001066276"/>
    </source>
</evidence>
<reference evidence="1" key="1">
    <citation type="journal article" date="2022" name="bioRxiv">
        <title>Sequencing and chromosome-scale assembly of the giantPleurodeles waltlgenome.</title>
        <authorList>
            <person name="Brown T."/>
            <person name="Elewa A."/>
            <person name="Iarovenko S."/>
            <person name="Subramanian E."/>
            <person name="Araus A.J."/>
            <person name="Petzold A."/>
            <person name="Susuki M."/>
            <person name="Suzuki K.-i.T."/>
            <person name="Hayashi T."/>
            <person name="Toyoda A."/>
            <person name="Oliveira C."/>
            <person name="Osipova E."/>
            <person name="Leigh N.D."/>
            <person name="Simon A."/>
            <person name="Yun M.H."/>
        </authorList>
    </citation>
    <scope>NUCLEOTIDE SEQUENCE</scope>
    <source>
        <strain evidence="1">20211129_DDA</strain>
        <tissue evidence="1">Liver</tissue>
    </source>
</reference>
<name>A0AAV7X221_PLEWA</name>
<organism evidence="1 2">
    <name type="scientific">Pleurodeles waltl</name>
    <name type="common">Iberian ribbed newt</name>
    <dbReference type="NCBI Taxonomy" id="8319"/>
    <lineage>
        <taxon>Eukaryota</taxon>
        <taxon>Metazoa</taxon>
        <taxon>Chordata</taxon>
        <taxon>Craniata</taxon>
        <taxon>Vertebrata</taxon>
        <taxon>Euteleostomi</taxon>
        <taxon>Amphibia</taxon>
        <taxon>Batrachia</taxon>
        <taxon>Caudata</taxon>
        <taxon>Salamandroidea</taxon>
        <taxon>Salamandridae</taxon>
        <taxon>Pleurodelinae</taxon>
        <taxon>Pleurodeles</taxon>
    </lineage>
</organism>
<accession>A0AAV7X221</accession>
<evidence type="ECO:0000313" key="1">
    <source>
        <dbReference type="EMBL" id="KAJ1218663.1"/>
    </source>
</evidence>